<evidence type="ECO:0000313" key="1">
    <source>
        <dbReference type="EMBL" id="KAH3735456.1"/>
    </source>
</evidence>
<sequence>MLDAQALETQEKELSIMALLKVPDTERNSKGEKRQRIRPTFRVNGMVVCRQTFLLLYCLSVHKLKALQKHVREKGVVPRVHGNTGRKPAHAISYDEVLRVVRFIQNTSNEGVFLSLLLREALIISLLLPVCGNNQIGPARRILYNMHKSTGACSSTDGLQRCVAYLFATCAHRLTKRRRMRNVRENAPWRYGCNNGRGEAVGSRRIENAYSTSANGK</sequence>
<name>A0A9D4D077_DREPO</name>
<protein>
    <submittedName>
        <fullName evidence="1">Uncharacterized protein</fullName>
    </submittedName>
</protein>
<reference evidence="1" key="2">
    <citation type="submission" date="2020-11" db="EMBL/GenBank/DDBJ databases">
        <authorList>
            <person name="McCartney M.A."/>
            <person name="Auch B."/>
            <person name="Kono T."/>
            <person name="Mallez S."/>
            <person name="Becker A."/>
            <person name="Gohl D.M."/>
            <person name="Silverstein K.A.T."/>
            <person name="Koren S."/>
            <person name="Bechman K.B."/>
            <person name="Herman A."/>
            <person name="Abrahante J.E."/>
            <person name="Garbe J."/>
        </authorList>
    </citation>
    <scope>NUCLEOTIDE SEQUENCE</scope>
    <source>
        <strain evidence="1">Duluth1</strain>
        <tissue evidence="1">Whole animal</tissue>
    </source>
</reference>
<proteinExistence type="predicted"/>
<reference evidence="1" key="1">
    <citation type="journal article" date="2019" name="bioRxiv">
        <title>The Genome of the Zebra Mussel, Dreissena polymorpha: A Resource for Invasive Species Research.</title>
        <authorList>
            <person name="McCartney M.A."/>
            <person name="Auch B."/>
            <person name="Kono T."/>
            <person name="Mallez S."/>
            <person name="Zhang Y."/>
            <person name="Obille A."/>
            <person name="Becker A."/>
            <person name="Abrahante J.E."/>
            <person name="Garbe J."/>
            <person name="Badalamenti J.P."/>
            <person name="Herman A."/>
            <person name="Mangelson H."/>
            <person name="Liachko I."/>
            <person name="Sullivan S."/>
            <person name="Sone E.D."/>
            <person name="Koren S."/>
            <person name="Silverstein K.A.T."/>
            <person name="Beckman K.B."/>
            <person name="Gohl D.M."/>
        </authorList>
    </citation>
    <scope>NUCLEOTIDE SEQUENCE</scope>
    <source>
        <strain evidence="1">Duluth1</strain>
        <tissue evidence="1">Whole animal</tissue>
    </source>
</reference>
<dbReference type="Proteomes" id="UP000828390">
    <property type="component" value="Unassembled WGS sequence"/>
</dbReference>
<comment type="caution">
    <text evidence="1">The sequence shown here is derived from an EMBL/GenBank/DDBJ whole genome shotgun (WGS) entry which is preliminary data.</text>
</comment>
<evidence type="ECO:0000313" key="2">
    <source>
        <dbReference type="Proteomes" id="UP000828390"/>
    </source>
</evidence>
<gene>
    <name evidence="1" type="ORF">DPMN_041987</name>
</gene>
<keyword evidence="2" id="KW-1185">Reference proteome</keyword>
<organism evidence="1 2">
    <name type="scientific">Dreissena polymorpha</name>
    <name type="common">Zebra mussel</name>
    <name type="synonym">Mytilus polymorpha</name>
    <dbReference type="NCBI Taxonomy" id="45954"/>
    <lineage>
        <taxon>Eukaryota</taxon>
        <taxon>Metazoa</taxon>
        <taxon>Spiralia</taxon>
        <taxon>Lophotrochozoa</taxon>
        <taxon>Mollusca</taxon>
        <taxon>Bivalvia</taxon>
        <taxon>Autobranchia</taxon>
        <taxon>Heteroconchia</taxon>
        <taxon>Euheterodonta</taxon>
        <taxon>Imparidentia</taxon>
        <taxon>Neoheterodontei</taxon>
        <taxon>Myida</taxon>
        <taxon>Dreissenoidea</taxon>
        <taxon>Dreissenidae</taxon>
        <taxon>Dreissena</taxon>
    </lineage>
</organism>
<dbReference type="AlphaFoldDB" id="A0A9D4D077"/>
<dbReference type="EMBL" id="JAIWYP010000011">
    <property type="protein sequence ID" value="KAH3735456.1"/>
    <property type="molecule type" value="Genomic_DNA"/>
</dbReference>
<accession>A0A9D4D077</accession>